<evidence type="ECO:0000256" key="1">
    <source>
        <dbReference type="SAM" id="MobiDB-lite"/>
    </source>
</evidence>
<organism evidence="2 3">
    <name type="scientific">Liparis tanakae</name>
    <name type="common">Tanaka's snailfish</name>
    <dbReference type="NCBI Taxonomy" id="230148"/>
    <lineage>
        <taxon>Eukaryota</taxon>
        <taxon>Metazoa</taxon>
        <taxon>Chordata</taxon>
        <taxon>Craniata</taxon>
        <taxon>Vertebrata</taxon>
        <taxon>Euteleostomi</taxon>
        <taxon>Actinopterygii</taxon>
        <taxon>Neopterygii</taxon>
        <taxon>Teleostei</taxon>
        <taxon>Neoteleostei</taxon>
        <taxon>Acanthomorphata</taxon>
        <taxon>Eupercaria</taxon>
        <taxon>Perciformes</taxon>
        <taxon>Cottioidei</taxon>
        <taxon>Cottales</taxon>
        <taxon>Liparidae</taxon>
        <taxon>Liparis</taxon>
    </lineage>
</organism>
<dbReference type="AlphaFoldDB" id="A0A4Z2G8F4"/>
<proteinExistence type="predicted"/>
<evidence type="ECO:0000313" key="2">
    <source>
        <dbReference type="EMBL" id="TNN49084.1"/>
    </source>
</evidence>
<dbReference type="EMBL" id="SRLO01000669">
    <property type="protein sequence ID" value="TNN49084.1"/>
    <property type="molecule type" value="Genomic_DNA"/>
</dbReference>
<reference evidence="2 3" key="1">
    <citation type="submission" date="2019-03" db="EMBL/GenBank/DDBJ databases">
        <title>First draft genome of Liparis tanakae, snailfish: a comprehensive survey of snailfish specific genes.</title>
        <authorList>
            <person name="Kim W."/>
            <person name="Song I."/>
            <person name="Jeong J.-H."/>
            <person name="Kim D."/>
            <person name="Kim S."/>
            <person name="Ryu S."/>
            <person name="Song J.Y."/>
            <person name="Lee S.K."/>
        </authorList>
    </citation>
    <scope>NUCLEOTIDE SEQUENCE [LARGE SCALE GENOMIC DNA]</scope>
    <source>
        <tissue evidence="2">Muscle</tissue>
    </source>
</reference>
<sequence length="157" mass="17078">MNKGVYLPGGPDVGVDDVVEVLVDSVQQPQEELLRVVLGVALELQGALGHHVLQRDKHNAARWTAGRTQTGGLVMKYSARPTGMLISAIRKVSGDAARRAEKLLKTPEADNRRLEVTDSEVKSLETTAGRESPLRLIQGQDMRGQRPGRLPVSRDAP</sequence>
<keyword evidence="3" id="KW-1185">Reference proteome</keyword>
<accession>A0A4Z2G8F4</accession>
<protein>
    <submittedName>
        <fullName evidence="2">Uncharacterized protein</fullName>
    </submittedName>
</protein>
<gene>
    <name evidence="2" type="ORF">EYF80_040689</name>
</gene>
<dbReference type="Proteomes" id="UP000314294">
    <property type="component" value="Unassembled WGS sequence"/>
</dbReference>
<feature type="region of interest" description="Disordered" evidence="1">
    <location>
        <begin position="115"/>
        <end position="157"/>
    </location>
</feature>
<comment type="caution">
    <text evidence="2">The sequence shown here is derived from an EMBL/GenBank/DDBJ whole genome shotgun (WGS) entry which is preliminary data.</text>
</comment>
<evidence type="ECO:0000313" key="3">
    <source>
        <dbReference type="Proteomes" id="UP000314294"/>
    </source>
</evidence>
<name>A0A4Z2G8F4_9TELE</name>